<dbReference type="EMBL" id="AGZI01000029">
    <property type="protein sequence ID" value="EKU82166.1"/>
    <property type="molecule type" value="Genomic_DNA"/>
</dbReference>
<dbReference type="HOGENOM" id="CLU_3345688_0_0_4"/>
<sequence length="37" mass="4329">MNASKRFLRLPDVIKLVGIKRTVLYERIKARSFAKPI</sequence>
<proteinExistence type="predicted"/>
<reference evidence="1 2" key="1">
    <citation type="submission" date="2012-09" db="EMBL/GenBank/DDBJ databases">
        <title>The Genome Sequence of Massilia timonae CCUG 45783.</title>
        <authorList>
            <consortium name="The Broad Institute Genome Sequencing Platform"/>
            <person name="Earl A."/>
            <person name="Ward D."/>
            <person name="Feldgarden M."/>
            <person name="Gevers D."/>
            <person name="Huys G."/>
            <person name="Walker B."/>
            <person name="Young S.K."/>
            <person name="Zeng Q."/>
            <person name="Gargeya S."/>
            <person name="Fitzgerald M."/>
            <person name="Haas B."/>
            <person name="Abouelleil A."/>
            <person name="Alvarado L."/>
            <person name="Arachchi H.M."/>
            <person name="Berlin A.M."/>
            <person name="Chapman S.B."/>
            <person name="Goldberg J."/>
            <person name="Griggs A."/>
            <person name="Gujja S."/>
            <person name="Hansen M."/>
            <person name="Howarth C."/>
            <person name="Imamovic A."/>
            <person name="Larimer J."/>
            <person name="McCowen C."/>
            <person name="Montmayeur A."/>
            <person name="Murphy C."/>
            <person name="Neiman D."/>
            <person name="Pearson M."/>
            <person name="Priest M."/>
            <person name="Roberts A."/>
            <person name="Saif S."/>
            <person name="Shea T."/>
            <person name="Sisk P."/>
            <person name="Sykes S."/>
            <person name="Wortman J."/>
            <person name="Nusbaum C."/>
            <person name="Birren B."/>
        </authorList>
    </citation>
    <scope>NUCLEOTIDE SEQUENCE [LARGE SCALE GENOMIC DNA]</scope>
    <source>
        <strain evidence="1 2">CCUG 45783</strain>
    </source>
</reference>
<protein>
    <recommendedName>
        <fullName evidence="3">AlpA family phage regulatory protein</fullName>
    </recommendedName>
</protein>
<dbReference type="AlphaFoldDB" id="K9DFU8"/>
<organism evidence="1 2">
    <name type="scientific">Massilia timonae CCUG 45783</name>
    <dbReference type="NCBI Taxonomy" id="883126"/>
    <lineage>
        <taxon>Bacteria</taxon>
        <taxon>Pseudomonadati</taxon>
        <taxon>Pseudomonadota</taxon>
        <taxon>Betaproteobacteria</taxon>
        <taxon>Burkholderiales</taxon>
        <taxon>Oxalobacteraceae</taxon>
        <taxon>Telluria group</taxon>
        <taxon>Massilia</taxon>
    </lineage>
</organism>
<gene>
    <name evidence="1" type="ORF">HMPREF9710_02477</name>
</gene>
<name>K9DFU8_9BURK</name>
<evidence type="ECO:0000313" key="1">
    <source>
        <dbReference type="EMBL" id="EKU82166.1"/>
    </source>
</evidence>
<evidence type="ECO:0000313" key="2">
    <source>
        <dbReference type="Proteomes" id="UP000009874"/>
    </source>
</evidence>
<dbReference type="OrthoDB" id="5298532at2"/>
<comment type="caution">
    <text evidence="1">The sequence shown here is derived from an EMBL/GenBank/DDBJ whole genome shotgun (WGS) entry which is preliminary data.</text>
</comment>
<dbReference type="RefSeq" id="WP_005666841.1">
    <property type="nucleotide sequence ID" value="NZ_JH992923.1"/>
</dbReference>
<accession>K9DFU8</accession>
<dbReference type="InterPro" id="IPR010260">
    <property type="entry name" value="AlpA"/>
</dbReference>
<dbReference type="PATRIC" id="fig|883126.3.peg.2508"/>
<evidence type="ECO:0008006" key="3">
    <source>
        <dbReference type="Google" id="ProtNLM"/>
    </source>
</evidence>
<keyword evidence="2" id="KW-1185">Reference proteome</keyword>
<dbReference type="Proteomes" id="UP000009874">
    <property type="component" value="Unassembled WGS sequence"/>
</dbReference>
<dbReference type="Pfam" id="PF05930">
    <property type="entry name" value="Phage_AlpA"/>
    <property type="match status" value="1"/>
</dbReference>